<dbReference type="STRING" id="913774.A0A0C3H2R5"/>
<feature type="non-terminal residue" evidence="1">
    <location>
        <position position="50"/>
    </location>
</feature>
<organism evidence="1 2">
    <name type="scientific">Oidiodendron maius (strain Zn)</name>
    <dbReference type="NCBI Taxonomy" id="913774"/>
    <lineage>
        <taxon>Eukaryota</taxon>
        <taxon>Fungi</taxon>
        <taxon>Dikarya</taxon>
        <taxon>Ascomycota</taxon>
        <taxon>Pezizomycotina</taxon>
        <taxon>Leotiomycetes</taxon>
        <taxon>Leotiomycetes incertae sedis</taxon>
        <taxon>Myxotrichaceae</taxon>
        <taxon>Oidiodendron</taxon>
    </lineage>
</organism>
<dbReference type="Gene3D" id="1.25.40.10">
    <property type="entry name" value="Tetratricopeptide repeat domain"/>
    <property type="match status" value="1"/>
</dbReference>
<reference evidence="2" key="2">
    <citation type="submission" date="2015-01" db="EMBL/GenBank/DDBJ databases">
        <title>Evolutionary Origins and Diversification of the Mycorrhizal Mutualists.</title>
        <authorList>
            <consortium name="DOE Joint Genome Institute"/>
            <consortium name="Mycorrhizal Genomics Consortium"/>
            <person name="Kohler A."/>
            <person name="Kuo A."/>
            <person name="Nagy L.G."/>
            <person name="Floudas D."/>
            <person name="Copeland A."/>
            <person name="Barry K.W."/>
            <person name="Cichocki N."/>
            <person name="Veneault-Fourrey C."/>
            <person name="LaButti K."/>
            <person name="Lindquist E.A."/>
            <person name="Lipzen A."/>
            <person name="Lundell T."/>
            <person name="Morin E."/>
            <person name="Murat C."/>
            <person name="Riley R."/>
            <person name="Ohm R."/>
            <person name="Sun H."/>
            <person name="Tunlid A."/>
            <person name="Henrissat B."/>
            <person name="Grigoriev I.V."/>
            <person name="Hibbett D.S."/>
            <person name="Martin F."/>
        </authorList>
    </citation>
    <scope>NUCLEOTIDE SEQUENCE [LARGE SCALE GENOMIC DNA]</scope>
    <source>
        <strain evidence="2">Zn</strain>
    </source>
</reference>
<dbReference type="Proteomes" id="UP000054321">
    <property type="component" value="Unassembled WGS sequence"/>
</dbReference>
<evidence type="ECO:0008006" key="3">
    <source>
        <dbReference type="Google" id="ProtNLM"/>
    </source>
</evidence>
<evidence type="ECO:0000313" key="1">
    <source>
        <dbReference type="EMBL" id="KIM96836.1"/>
    </source>
</evidence>
<name>A0A0C3H2R5_OIDMZ</name>
<reference evidence="1 2" key="1">
    <citation type="submission" date="2014-04" db="EMBL/GenBank/DDBJ databases">
        <authorList>
            <consortium name="DOE Joint Genome Institute"/>
            <person name="Kuo A."/>
            <person name="Martino E."/>
            <person name="Perotto S."/>
            <person name="Kohler A."/>
            <person name="Nagy L.G."/>
            <person name="Floudas D."/>
            <person name="Copeland A."/>
            <person name="Barry K.W."/>
            <person name="Cichocki N."/>
            <person name="Veneault-Fourrey C."/>
            <person name="LaButti K."/>
            <person name="Lindquist E.A."/>
            <person name="Lipzen A."/>
            <person name="Lundell T."/>
            <person name="Morin E."/>
            <person name="Murat C."/>
            <person name="Sun H."/>
            <person name="Tunlid A."/>
            <person name="Henrissat B."/>
            <person name="Grigoriev I.V."/>
            <person name="Hibbett D.S."/>
            <person name="Martin F."/>
            <person name="Nordberg H.P."/>
            <person name="Cantor M.N."/>
            <person name="Hua S.X."/>
        </authorList>
    </citation>
    <scope>NUCLEOTIDE SEQUENCE [LARGE SCALE GENOMIC DNA]</scope>
    <source>
        <strain evidence="1 2">Zn</strain>
    </source>
</reference>
<sequence length="50" mass="5669">MNNLAVNWKSQGRHTDALALMKSCVLAMQRVIGFEHPHTQISMATLDEWS</sequence>
<dbReference type="OrthoDB" id="5182361at2759"/>
<protein>
    <recommendedName>
        <fullName evidence="3">Kinesin light chain</fullName>
    </recommendedName>
</protein>
<dbReference type="AlphaFoldDB" id="A0A0C3H2R5"/>
<dbReference type="InterPro" id="IPR011990">
    <property type="entry name" value="TPR-like_helical_dom_sf"/>
</dbReference>
<keyword evidence="2" id="KW-1185">Reference proteome</keyword>
<dbReference type="HOGENOM" id="CLU_3129824_0_0_1"/>
<gene>
    <name evidence="1" type="ORF">OIDMADRAFT_20660</name>
</gene>
<accession>A0A0C3H2R5</accession>
<evidence type="ECO:0000313" key="2">
    <source>
        <dbReference type="Proteomes" id="UP000054321"/>
    </source>
</evidence>
<dbReference type="InParanoid" id="A0A0C3H2R5"/>
<proteinExistence type="predicted"/>
<dbReference type="EMBL" id="KN832883">
    <property type="protein sequence ID" value="KIM96836.1"/>
    <property type="molecule type" value="Genomic_DNA"/>
</dbReference>
<dbReference type="Pfam" id="PF13374">
    <property type="entry name" value="TPR_10"/>
    <property type="match status" value="1"/>
</dbReference>